<feature type="non-terminal residue" evidence="1">
    <location>
        <position position="42"/>
    </location>
</feature>
<evidence type="ECO:0000313" key="1">
    <source>
        <dbReference type="EMBL" id="MCI64373.1"/>
    </source>
</evidence>
<proteinExistence type="predicted"/>
<organism evidence="1 2">
    <name type="scientific">Trifolium medium</name>
    <dbReference type="NCBI Taxonomy" id="97028"/>
    <lineage>
        <taxon>Eukaryota</taxon>
        <taxon>Viridiplantae</taxon>
        <taxon>Streptophyta</taxon>
        <taxon>Embryophyta</taxon>
        <taxon>Tracheophyta</taxon>
        <taxon>Spermatophyta</taxon>
        <taxon>Magnoliopsida</taxon>
        <taxon>eudicotyledons</taxon>
        <taxon>Gunneridae</taxon>
        <taxon>Pentapetalae</taxon>
        <taxon>rosids</taxon>
        <taxon>fabids</taxon>
        <taxon>Fabales</taxon>
        <taxon>Fabaceae</taxon>
        <taxon>Papilionoideae</taxon>
        <taxon>50 kb inversion clade</taxon>
        <taxon>NPAAA clade</taxon>
        <taxon>Hologalegina</taxon>
        <taxon>IRL clade</taxon>
        <taxon>Trifolieae</taxon>
        <taxon>Trifolium</taxon>
    </lineage>
</organism>
<dbReference type="AlphaFoldDB" id="A0A392TT60"/>
<name>A0A392TT60_9FABA</name>
<sequence>MRAKSRSAQVQQASERCAAWCCALCSLVLRCLIAFCDLRGAQ</sequence>
<reference evidence="1 2" key="1">
    <citation type="journal article" date="2018" name="Front. Plant Sci.">
        <title>Red Clover (Trifolium pratense) and Zigzag Clover (T. medium) - A Picture of Genomic Similarities and Differences.</title>
        <authorList>
            <person name="Dluhosova J."/>
            <person name="Istvanek J."/>
            <person name="Nedelnik J."/>
            <person name="Repkova J."/>
        </authorList>
    </citation>
    <scope>NUCLEOTIDE SEQUENCE [LARGE SCALE GENOMIC DNA]</scope>
    <source>
        <strain evidence="2">cv. 10/8</strain>
        <tissue evidence="1">Leaf</tissue>
    </source>
</reference>
<dbReference type="Proteomes" id="UP000265520">
    <property type="component" value="Unassembled WGS sequence"/>
</dbReference>
<dbReference type="EMBL" id="LXQA010654471">
    <property type="protein sequence ID" value="MCI64373.1"/>
    <property type="molecule type" value="Genomic_DNA"/>
</dbReference>
<accession>A0A392TT60</accession>
<evidence type="ECO:0000313" key="2">
    <source>
        <dbReference type="Proteomes" id="UP000265520"/>
    </source>
</evidence>
<protein>
    <submittedName>
        <fullName evidence="1">Uncharacterized protein</fullName>
    </submittedName>
</protein>
<comment type="caution">
    <text evidence="1">The sequence shown here is derived from an EMBL/GenBank/DDBJ whole genome shotgun (WGS) entry which is preliminary data.</text>
</comment>
<keyword evidence="2" id="KW-1185">Reference proteome</keyword>